<dbReference type="AlphaFoldDB" id="A0A6C0LFD8"/>
<organism evidence="2">
    <name type="scientific">viral metagenome</name>
    <dbReference type="NCBI Taxonomy" id="1070528"/>
    <lineage>
        <taxon>unclassified sequences</taxon>
        <taxon>metagenomes</taxon>
        <taxon>organismal metagenomes</taxon>
    </lineage>
</organism>
<dbReference type="EMBL" id="MN740492">
    <property type="protein sequence ID" value="QHU29649.1"/>
    <property type="molecule type" value="Genomic_DNA"/>
</dbReference>
<sequence length="89" mass="10535">MIEPATASFAVYLLTRTTKIKPHILKREPFHYKKRICKWIMKNKHVIIDIGMDEMAEYIFDFSNYIQIHTPPTLPIILYSIALIILIFI</sequence>
<keyword evidence="1" id="KW-0472">Membrane</keyword>
<keyword evidence="1" id="KW-1133">Transmembrane helix</keyword>
<reference evidence="2" key="1">
    <citation type="journal article" date="2020" name="Nature">
        <title>Giant virus diversity and host interactions through global metagenomics.</title>
        <authorList>
            <person name="Schulz F."/>
            <person name="Roux S."/>
            <person name="Paez-Espino D."/>
            <person name="Jungbluth S."/>
            <person name="Walsh D.A."/>
            <person name="Denef V.J."/>
            <person name="McMahon K.D."/>
            <person name="Konstantinidis K.T."/>
            <person name="Eloe-Fadrosh E.A."/>
            <person name="Kyrpides N.C."/>
            <person name="Woyke T."/>
        </authorList>
    </citation>
    <scope>NUCLEOTIDE SEQUENCE</scope>
    <source>
        <strain evidence="2">GVMAG-M-3300027804-48</strain>
    </source>
</reference>
<proteinExistence type="predicted"/>
<evidence type="ECO:0000313" key="2">
    <source>
        <dbReference type="EMBL" id="QHU29649.1"/>
    </source>
</evidence>
<accession>A0A6C0LFD8</accession>
<feature type="transmembrane region" description="Helical" evidence="1">
    <location>
        <begin position="68"/>
        <end position="88"/>
    </location>
</feature>
<evidence type="ECO:0000256" key="1">
    <source>
        <dbReference type="SAM" id="Phobius"/>
    </source>
</evidence>
<protein>
    <submittedName>
        <fullName evidence="2">Uncharacterized protein</fullName>
    </submittedName>
</protein>
<name>A0A6C0LFD8_9ZZZZ</name>
<keyword evidence="1" id="KW-0812">Transmembrane</keyword>